<accession>A0A0F9SV31</accession>
<organism evidence="1">
    <name type="scientific">marine sediment metagenome</name>
    <dbReference type="NCBI Taxonomy" id="412755"/>
    <lineage>
        <taxon>unclassified sequences</taxon>
        <taxon>metagenomes</taxon>
        <taxon>ecological metagenomes</taxon>
    </lineage>
</organism>
<name>A0A0F9SV31_9ZZZZ</name>
<proteinExistence type="predicted"/>
<sequence>MNENDLKPLQAILSLARLITETQFQDLISADDRQVYLEQLNSKSHAEIERILALQ</sequence>
<protein>
    <submittedName>
        <fullName evidence="1">Uncharacterized protein</fullName>
    </submittedName>
</protein>
<comment type="caution">
    <text evidence="1">The sequence shown here is derived from an EMBL/GenBank/DDBJ whole genome shotgun (WGS) entry which is preliminary data.</text>
</comment>
<dbReference type="AlphaFoldDB" id="A0A0F9SV31"/>
<gene>
    <name evidence="1" type="ORF">LCGC14_0807870</name>
</gene>
<evidence type="ECO:0000313" key="1">
    <source>
        <dbReference type="EMBL" id="KKN33018.1"/>
    </source>
</evidence>
<reference evidence="1" key="1">
    <citation type="journal article" date="2015" name="Nature">
        <title>Complex archaea that bridge the gap between prokaryotes and eukaryotes.</title>
        <authorList>
            <person name="Spang A."/>
            <person name="Saw J.H."/>
            <person name="Jorgensen S.L."/>
            <person name="Zaremba-Niedzwiedzka K."/>
            <person name="Martijn J."/>
            <person name="Lind A.E."/>
            <person name="van Eijk R."/>
            <person name="Schleper C."/>
            <person name="Guy L."/>
            <person name="Ettema T.J."/>
        </authorList>
    </citation>
    <scope>NUCLEOTIDE SEQUENCE</scope>
</reference>
<dbReference type="EMBL" id="LAZR01002211">
    <property type="protein sequence ID" value="KKN33018.1"/>
    <property type="molecule type" value="Genomic_DNA"/>
</dbReference>